<keyword evidence="8 13" id="KW-0472">Membrane</keyword>
<keyword evidence="3" id="KW-0716">Sensory transduction</keyword>
<keyword evidence="12" id="KW-0807">Transducer</keyword>
<evidence type="ECO:0000256" key="4">
    <source>
        <dbReference type="ARBA" id="ARBA00022692"/>
    </source>
</evidence>
<comment type="subcellular location">
    <subcellularLocation>
        <location evidence="1">Cell membrane</location>
        <topology evidence="1">Multi-pass membrane protein</topology>
    </subcellularLocation>
</comment>
<evidence type="ECO:0000256" key="7">
    <source>
        <dbReference type="ARBA" id="ARBA00023040"/>
    </source>
</evidence>
<feature type="transmembrane region" description="Helical" evidence="13">
    <location>
        <begin position="25"/>
        <end position="48"/>
    </location>
</feature>
<evidence type="ECO:0000256" key="5">
    <source>
        <dbReference type="ARBA" id="ARBA00022725"/>
    </source>
</evidence>
<dbReference type="Proteomes" id="UP001181693">
    <property type="component" value="Unassembled WGS sequence"/>
</dbReference>
<dbReference type="Gene3D" id="1.20.1070.10">
    <property type="entry name" value="Rhodopsin 7-helix transmembrane proteins"/>
    <property type="match status" value="1"/>
</dbReference>
<comment type="caution">
    <text evidence="15">The sequence shown here is derived from an EMBL/GenBank/DDBJ whole genome shotgun (WGS) entry which is preliminary data.</text>
</comment>
<dbReference type="PRINTS" id="PR00237">
    <property type="entry name" value="GPCRRHODOPSN"/>
</dbReference>
<proteinExistence type="predicted"/>
<evidence type="ECO:0000313" key="15">
    <source>
        <dbReference type="EMBL" id="DBA29761.1"/>
    </source>
</evidence>
<gene>
    <name evidence="15" type="ORF">GDO54_005821</name>
</gene>
<dbReference type="EMBL" id="DYDO01000002">
    <property type="protein sequence ID" value="DBA29761.1"/>
    <property type="molecule type" value="Genomic_DNA"/>
</dbReference>
<evidence type="ECO:0000256" key="1">
    <source>
        <dbReference type="ARBA" id="ARBA00004651"/>
    </source>
</evidence>
<evidence type="ECO:0000256" key="12">
    <source>
        <dbReference type="ARBA" id="ARBA00023224"/>
    </source>
</evidence>
<dbReference type="GO" id="GO:0005886">
    <property type="term" value="C:plasma membrane"/>
    <property type="evidence" value="ECO:0007669"/>
    <property type="project" value="UniProtKB-SubCell"/>
</dbReference>
<evidence type="ECO:0000256" key="9">
    <source>
        <dbReference type="ARBA" id="ARBA00023157"/>
    </source>
</evidence>
<evidence type="ECO:0000259" key="14">
    <source>
        <dbReference type="PROSITE" id="PS50262"/>
    </source>
</evidence>
<dbReference type="FunFam" id="1.20.1070.10:FF:000010">
    <property type="entry name" value="Olfactory receptor"/>
    <property type="match status" value="1"/>
</dbReference>
<dbReference type="PANTHER" id="PTHR24242:SF253">
    <property type="entry name" value="OLFACTORY RECEPTOR-RELATED"/>
    <property type="match status" value="1"/>
</dbReference>
<protein>
    <recommendedName>
        <fullName evidence="14">G-protein coupled receptors family 1 profile domain-containing protein</fullName>
    </recommendedName>
</protein>
<keyword evidence="11" id="KW-0325">Glycoprotein</keyword>
<dbReference type="SUPFAM" id="SSF81321">
    <property type="entry name" value="Family A G protein-coupled receptor-like"/>
    <property type="match status" value="1"/>
</dbReference>
<keyword evidence="5" id="KW-0552">Olfaction</keyword>
<keyword evidence="6 13" id="KW-1133">Transmembrane helix</keyword>
<organism evidence="15 16">
    <name type="scientific">Pyxicephalus adspersus</name>
    <name type="common">African bullfrog</name>
    <dbReference type="NCBI Taxonomy" id="30357"/>
    <lineage>
        <taxon>Eukaryota</taxon>
        <taxon>Metazoa</taxon>
        <taxon>Chordata</taxon>
        <taxon>Craniata</taxon>
        <taxon>Vertebrata</taxon>
        <taxon>Euteleostomi</taxon>
        <taxon>Amphibia</taxon>
        <taxon>Batrachia</taxon>
        <taxon>Anura</taxon>
        <taxon>Neobatrachia</taxon>
        <taxon>Ranoidea</taxon>
        <taxon>Pyxicephalidae</taxon>
        <taxon>Pyxicephalinae</taxon>
        <taxon>Pyxicephalus</taxon>
    </lineage>
</organism>
<keyword evidence="2" id="KW-1003">Cell membrane</keyword>
<keyword evidence="10" id="KW-0675">Receptor</keyword>
<evidence type="ECO:0000256" key="3">
    <source>
        <dbReference type="ARBA" id="ARBA00022606"/>
    </source>
</evidence>
<dbReference type="InterPro" id="IPR000725">
    <property type="entry name" value="Olfact_rcpt"/>
</dbReference>
<keyword evidence="9" id="KW-1015">Disulfide bond</keyword>
<dbReference type="PANTHER" id="PTHR24242">
    <property type="entry name" value="G-PROTEIN COUPLED RECEPTOR"/>
    <property type="match status" value="1"/>
</dbReference>
<name>A0AAV3AEL8_PYXAD</name>
<feature type="transmembrane region" description="Helical" evidence="13">
    <location>
        <begin position="238"/>
        <end position="261"/>
    </location>
</feature>
<dbReference type="InterPro" id="IPR050939">
    <property type="entry name" value="Olfactory_GPCR1"/>
</dbReference>
<evidence type="ECO:0000256" key="8">
    <source>
        <dbReference type="ARBA" id="ARBA00023136"/>
    </source>
</evidence>
<reference evidence="15" key="1">
    <citation type="thesis" date="2020" institute="ProQuest LLC" country="789 East Eisenhower Parkway, Ann Arbor, MI, USA">
        <title>Comparative Genomics and Chromosome Evolution.</title>
        <authorList>
            <person name="Mudd A.B."/>
        </authorList>
    </citation>
    <scope>NUCLEOTIDE SEQUENCE</scope>
    <source>
        <strain evidence="15">1538</strain>
        <tissue evidence="15">Blood</tissue>
    </source>
</reference>
<accession>A0AAV3AEL8</accession>
<dbReference type="PROSITE" id="PS50262">
    <property type="entry name" value="G_PROTEIN_RECEP_F1_2"/>
    <property type="match status" value="1"/>
</dbReference>
<evidence type="ECO:0000256" key="10">
    <source>
        <dbReference type="ARBA" id="ARBA00023170"/>
    </source>
</evidence>
<feature type="transmembrane region" description="Helical" evidence="13">
    <location>
        <begin position="91"/>
        <end position="120"/>
    </location>
</feature>
<keyword evidence="7" id="KW-0297">G-protein coupled receptor</keyword>
<evidence type="ECO:0000313" key="16">
    <source>
        <dbReference type="Proteomes" id="UP001181693"/>
    </source>
</evidence>
<sequence length="318" mass="36202">MDEKNITRITMIHLLGFQIYPSMRFVVLFLFLIVYCVTICGNLLIITLVSYSKSLHCPMYFFLSQLSVSDIIIVTDILPNMLHAVLVKETIISLCGCLIQFLFFAISEASQCLLLTVMSYERYLAICKPLHYSSIMSHRLCWMTILTFWILSISIELCHTLILSQLDFCGLNIIDHYFCDLHPILELSCSDTTIVELEVTLVGGVLVIIPFFVIIVSYVYIIVAIFNIPSITGRQKGFSTCSSQLSVVSTYYGTMVCTYLVPGDGQTRSISKFFSLLYTIVTPSMNPIIYSLRNRDLKKVIEKLINNFLSLQNNRNTF</sequence>
<dbReference type="GO" id="GO:0004930">
    <property type="term" value="F:G protein-coupled receptor activity"/>
    <property type="evidence" value="ECO:0007669"/>
    <property type="project" value="UniProtKB-KW"/>
</dbReference>
<feature type="transmembrane region" description="Helical" evidence="13">
    <location>
        <begin position="140"/>
        <end position="162"/>
    </location>
</feature>
<evidence type="ECO:0000256" key="6">
    <source>
        <dbReference type="ARBA" id="ARBA00022989"/>
    </source>
</evidence>
<dbReference type="PRINTS" id="PR00245">
    <property type="entry name" value="OLFACTORYR"/>
</dbReference>
<dbReference type="Pfam" id="PF13853">
    <property type="entry name" value="7tm_4"/>
    <property type="match status" value="1"/>
</dbReference>
<dbReference type="InterPro" id="IPR017452">
    <property type="entry name" value="GPCR_Rhodpsn_7TM"/>
</dbReference>
<evidence type="ECO:0000256" key="2">
    <source>
        <dbReference type="ARBA" id="ARBA00022475"/>
    </source>
</evidence>
<dbReference type="AlphaFoldDB" id="A0AAV3AEL8"/>
<keyword evidence="16" id="KW-1185">Reference proteome</keyword>
<dbReference type="GO" id="GO:0004984">
    <property type="term" value="F:olfactory receptor activity"/>
    <property type="evidence" value="ECO:0007669"/>
    <property type="project" value="InterPro"/>
</dbReference>
<dbReference type="InterPro" id="IPR000276">
    <property type="entry name" value="GPCR_Rhodpsn"/>
</dbReference>
<evidence type="ECO:0000256" key="11">
    <source>
        <dbReference type="ARBA" id="ARBA00023180"/>
    </source>
</evidence>
<feature type="transmembrane region" description="Helical" evidence="13">
    <location>
        <begin position="201"/>
        <end position="226"/>
    </location>
</feature>
<feature type="transmembrane region" description="Helical" evidence="13">
    <location>
        <begin position="273"/>
        <end position="292"/>
    </location>
</feature>
<evidence type="ECO:0000256" key="13">
    <source>
        <dbReference type="SAM" id="Phobius"/>
    </source>
</evidence>
<feature type="domain" description="G-protein coupled receptors family 1 profile" evidence="14">
    <location>
        <begin position="41"/>
        <end position="290"/>
    </location>
</feature>
<keyword evidence="4 13" id="KW-0812">Transmembrane</keyword>